<accession>A0AA39C728</accession>
<proteinExistence type="predicted"/>
<keyword evidence="3" id="KW-1185">Reference proteome</keyword>
<evidence type="ECO:0000313" key="3">
    <source>
        <dbReference type="Proteomes" id="UP001168990"/>
    </source>
</evidence>
<feature type="region of interest" description="Disordered" evidence="1">
    <location>
        <begin position="1"/>
        <end position="20"/>
    </location>
</feature>
<gene>
    <name evidence="2" type="ORF">PV328_009982</name>
</gene>
<feature type="compositionally biased region" description="Polar residues" evidence="1">
    <location>
        <begin position="252"/>
        <end position="268"/>
    </location>
</feature>
<feature type="compositionally biased region" description="Low complexity" evidence="1">
    <location>
        <begin position="233"/>
        <end position="251"/>
    </location>
</feature>
<sequence length="288" mass="32538">MSTLKKSMRQNTRQSMLSSSALSELRSIPEIQQVGDASQISKSSAEINKDRNNSSCENCKKCICKNLLPVSDEVLQFLQNFVKSVEENKSIITESTGIELHPGTGWRIPKPQLQMIDLKSANNPKHYIRNILEHFLTENEMLRIGTALQISKKYNTLQQATIGYINTKLNVSVPFKDWTRVVNRKIHQVREAKFLSEDQKLYNKEKKRRSAQESRMRKKTLVTIATGKTTSISEFSDSPASNSPSSIPTSPLLNIQQTQLSRSASSNIDSYCSTPDDIEILDISDIEK</sequence>
<comment type="caution">
    <text evidence="2">The sequence shown here is derived from an EMBL/GenBank/DDBJ whole genome shotgun (WGS) entry which is preliminary data.</text>
</comment>
<reference evidence="2" key="1">
    <citation type="journal article" date="2023" name="bioRxiv">
        <title>Scaffold-level genome assemblies of two parasitoid biocontrol wasps reveal the parthenogenesis mechanism and an associated novel virus.</title>
        <authorList>
            <person name="Inwood S."/>
            <person name="Skelly J."/>
            <person name="Guhlin J."/>
            <person name="Harrop T."/>
            <person name="Goldson S."/>
            <person name="Dearden P."/>
        </authorList>
    </citation>
    <scope>NUCLEOTIDE SEQUENCE</scope>
    <source>
        <strain evidence="2">Irish</strain>
        <tissue evidence="2">Whole body</tissue>
    </source>
</reference>
<evidence type="ECO:0000313" key="2">
    <source>
        <dbReference type="EMBL" id="KAK0159053.1"/>
    </source>
</evidence>
<feature type="region of interest" description="Disordered" evidence="1">
    <location>
        <begin position="36"/>
        <end position="55"/>
    </location>
</feature>
<protein>
    <submittedName>
        <fullName evidence="2">Uncharacterized protein</fullName>
    </submittedName>
</protein>
<feature type="compositionally biased region" description="Polar residues" evidence="1">
    <location>
        <begin position="36"/>
        <end position="46"/>
    </location>
</feature>
<dbReference type="EMBL" id="JAQQBS010001424">
    <property type="protein sequence ID" value="KAK0159053.1"/>
    <property type="molecule type" value="Genomic_DNA"/>
</dbReference>
<organism evidence="2 3">
    <name type="scientific">Microctonus aethiopoides</name>
    <dbReference type="NCBI Taxonomy" id="144406"/>
    <lineage>
        <taxon>Eukaryota</taxon>
        <taxon>Metazoa</taxon>
        <taxon>Ecdysozoa</taxon>
        <taxon>Arthropoda</taxon>
        <taxon>Hexapoda</taxon>
        <taxon>Insecta</taxon>
        <taxon>Pterygota</taxon>
        <taxon>Neoptera</taxon>
        <taxon>Endopterygota</taxon>
        <taxon>Hymenoptera</taxon>
        <taxon>Apocrita</taxon>
        <taxon>Ichneumonoidea</taxon>
        <taxon>Braconidae</taxon>
        <taxon>Euphorinae</taxon>
        <taxon>Microctonus</taxon>
    </lineage>
</organism>
<name>A0AA39C728_9HYME</name>
<dbReference type="AlphaFoldDB" id="A0AA39C728"/>
<dbReference type="Proteomes" id="UP001168990">
    <property type="component" value="Unassembled WGS sequence"/>
</dbReference>
<reference evidence="2" key="2">
    <citation type="submission" date="2023-03" db="EMBL/GenBank/DDBJ databases">
        <authorList>
            <person name="Inwood S.N."/>
            <person name="Skelly J.G."/>
            <person name="Guhlin J."/>
            <person name="Harrop T.W.R."/>
            <person name="Goldson S.G."/>
            <person name="Dearden P.K."/>
        </authorList>
    </citation>
    <scope>NUCLEOTIDE SEQUENCE</scope>
    <source>
        <strain evidence="2">Irish</strain>
        <tissue evidence="2">Whole body</tissue>
    </source>
</reference>
<evidence type="ECO:0000256" key="1">
    <source>
        <dbReference type="SAM" id="MobiDB-lite"/>
    </source>
</evidence>
<feature type="region of interest" description="Disordered" evidence="1">
    <location>
        <begin position="232"/>
        <end position="268"/>
    </location>
</feature>